<dbReference type="GO" id="GO:0071014">
    <property type="term" value="C:post-mRNA release spliceosomal complex"/>
    <property type="evidence" value="ECO:0007669"/>
    <property type="project" value="EnsemblFungi"/>
</dbReference>
<feature type="compositionally biased region" description="Basic and acidic residues" evidence="5">
    <location>
        <begin position="312"/>
        <end position="322"/>
    </location>
</feature>
<keyword evidence="3" id="KW-0747">Spliceosome</keyword>
<feature type="region of interest" description="Disordered" evidence="5">
    <location>
        <begin position="1"/>
        <end position="46"/>
    </location>
</feature>
<comment type="similarity">
    <text evidence="1 3">Belongs to the SNW family.</text>
</comment>
<feature type="compositionally biased region" description="Basic and acidic residues" evidence="5">
    <location>
        <begin position="333"/>
        <end position="347"/>
    </location>
</feature>
<evidence type="ECO:0000256" key="4">
    <source>
        <dbReference type="SAM" id="Coils"/>
    </source>
</evidence>
<feature type="region of interest" description="Disordered" evidence="5">
    <location>
        <begin position="426"/>
        <end position="489"/>
    </location>
</feature>
<evidence type="ECO:0000256" key="2">
    <source>
        <dbReference type="ARBA" id="ARBA00022160"/>
    </source>
</evidence>
<keyword evidence="3" id="KW-0539">Nucleus</keyword>
<dbReference type="STRING" id="669874.A0A1E4TYW3"/>
<feature type="compositionally biased region" description="Polar residues" evidence="5">
    <location>
        <begin position="291"/>
        <end position="302"/>
    </location>
</feature>
<dbReference type="AlphaFoldDB" id="A0A1E4TYW3"/>
<feature type="region of interest" description="Disordered" evidence="5">
    <location>
        <begin position="279"/>
        <end position="367"/>
    </location>
</feature>
<dbReference type="GO" id="GO:0000398">
    <property type="term" value="P:mRNA splicing, via spliceosome"/>
    <property type="evidence" value="ECO:0007669"/>
    <property type="project" value="InterPro"/>
</dbReference>
<evidence type="ECO:0000256" key="5">
    <source>
        <dbReference type="SAM" id="MobiDB-lite"/>
    </source>
</evidence>
<comment type="subcellular location">
    <subcellularLocation>
        <location evidence="3">Nucleus</location>
    </subcellularLocation>
</comment>
<accession>A0A1E4TYW3</accession>
<proteinExistence type="inferred from homology"/>
<keyword evidence="4" id="KW-0175">Coiled coil</keyword>
<comment type="subunit">
    <text evidence="3">Associated with the spliceosome.</text>
</comment>
<evidence type="ECO:0000256" key="1">
    <source>
        <dbReference type="ARBA" id="ARBA00010197"/>
    </source>
</evidence>
<feature type="compositionally biased region" description="Pro residues" evidence="5">
    <location>
        <begin position="168"/>
        <end position="178"/>
    </location>
</feature>
<sequence>MSGNNRNNRNISFNRSNALVAGRSEKASERASENGDDGHDGHGYGSEQVIDYNAIIAGQGRLSGQIVQSSYKDLIPSRGKFSDKDLLRPGDEDLEENSRRTQEALNKIISSKTEGISQKSENGETFIRYTPSGVLNKTTAPQQRIIKIVDKQQDPMLPPKFKVKKTPQGPPSPPPPILHEPDEKLSAQDRKDFHIPAAISNWKNQKGYTIAIDKRMSYLGGNNLKDVEINDNFANLADALEIAEKQARAEIELRAKAEAKLKEKERLEQEQKIRELADRARRQRNIDSRSENLQSFEGSDSISDPYRRRKLLREQRRGRAQREIQSLNAPSEKFLKESGRDVSDKVEFSSNSTANHNNNNNNNNNNIESHFDSRLFLKAASSNAKSSDDQIYDKPLFAAQEAVNSIYRPRIDNNYNTDYEASYAEDRATDYDSSKKSNTIPVEKSEARSGPVQFEKDDGVSLTEHDEDHGKKRSGLQTQGSMKKKSRWE</sequence>
<feature type="compositionally biased region" description="Basic and acidic residues" evidence="5">
    <location>
        <begin position="279"/>
        <end position="290"/>
    </location>
</feature>
<comment type="function">
    <text evidence="3">Involved in pre-mRNA splicing.</text>
</comment>
<evidence type="ECO:0000313" key="7">
    <source>
        <dbReference type="EMBL" id="ODV96952.1"/>
    </source>
</evidence>
<dbReference type="Proteomes" id="UP000094236">
    <property type="component" value="Unassembled WGS sequence"/>
</dbReference>
<dbReference type="GO" id="GO:0000974">
    <property type="term" value="C:Prp19 complex"/>
    <property type="evidence" value="ECO:0007669"/>
    <property type="project" value="EnsemblFungi"/>
</dbReference>
<evidence type="ECO:0000313" key="8">
    <source>
        <dbReference type="Proteomes" id="UP000094236"/>
    </source>
</evidence>
<feature type="region of interest" description="Disordered" evidence="5">
    <location>
        <begin position="156"/>
        <end position="182"/>
    </location>
</feature>
<keyword evidence="3" id="KW-0508">mRNA splicing</keyword>
<dbReference type="EMBL" id="KV454012">
    <property type="protein sequence ID" value="ODV96952.1"/>
    <property type="molecule type" value="Genomic_DNA"/>
</dbReference>
<evidence type="ECO:0000256" key="3">
    <source>
        <dbReference type="RuleBase" id="RU367140"/>
    </source>
</evidence>
<feature type="compositionally biased region" description="Basic and acidic residues" evidence="5">
    <location>
        <begin position="23"/>
        <end position="42"/>
    </location>
</feature>
<feature type="compositionally biased region" description="Low complexity" evidence="5">
    <location>
        <begin position="355"/>
        <end position="366"/>
    </location>
</feature>
<organism evidence="7 8">
    <name type="scientific">Pachysolen tannophilus NRRL Y-2460</name>
    <dbReference type="NCBI Taxonomy" id="669874"/>
    <lineage>
        <taxon>Eukaryota</taxon>
        <taxon>Fungi</taxon>
        <taxon>Dikarya</taxon>
        <taxon>Ascomycota</taxon>
        <taxon>Saccharomycotina</taxon>
        <taxon>Pichiomycetes</taxon>
        <taxon>Pachysolenaceae</taxon>
        <taxon>Pachysolen</taxon>
    </lineage>
</organism>
<feature type="domain" description="SKI-interacting protein SKIP SNW" evidence="6">
    <location>
        <begin position="125"/>
        <end position="284"/>
    </location>
</feature>
<dbReference type="OrthoDB" id="666364at2759"/>
<feature type="region of interest" description="Disordered" evidence="5">
    <location>
        <begin position="77"/>
        <end position="99"/>
    </location>
</feature>
<evidence type="ECO:0000259" key="6">
    <source>
        <dbReference type="Pfam" id="PF02731"/>
    </source>
</evidence>
<dbReference type="InterPro" id="IPR017862">
    <property type="entry name" value="SKI-int_prot_SKIP"/>
</dbReference>
<protein>
    <recommendedName>
        <fullName evidence="2 3">Pre-mRNA-processing protein 45</fullName>
    </recommendedName>
</protein>
<feature type="compositionally biased region" description="Basic and acidic residues" evidence="5">
    <location>
        <begin position="454"/>
        <end position="470"/>
    </location>
</feature>
<feature type="compositionally biased region" description="Basic and acidic residues" evidence="5">
    <location>
        <begin position="80"/>
        <end position="99"/>
    </location>
</feature>
<feature type="coiled-coil region" evidence="4">
    <location>
        <begin position="240"/>
        <end position="279"/>
    </location>
</feature>
<keyword evidence="8" id="KW-1185">Reference proteome</keyword>
<dbReference type="GO" id="GO:0003723">
    <property type="term" value="F:RNA binding"/>
    <property type="evidence" value="ECO:0007669"/>
    <property type="project" value="EnsemblFungi"/>
</dbReference>
<name>A0A1E4TYW3_PACTA</name>
<dbReference type="GO" id="GO:0060090">
    <property type="term" value="F:molecular adaptor activity"/>
    <property type="evidence" value="ECO:0007669"/>
    <property type="project" value="EnsemblFungi"/>
</dbReference>
<dbReference type="PANTHER" id="PTHR12096">
    <property type="entry name" value="NUCLEAR PROTEIN SKIP-RELATED"/>
    <property type="match status" value="1"/>
</dbReference>
<gene>
    <name evidence="7" type="ORF">PACTADRAFT_32451</name>
</gene>
<feature type="compositionally biased region" description="Basic and acidic residues" evidence="5">
    <location>
        <begin position="426"/>
        <end position="435"/>
    </location>
</feature>
<dbReference type="Pfam" id="PF02731">
    <property type="entry name" value="SKIP_SNW"/>
    <property type="match status" value="1"/>
</dbReference>
<feature type="compositionally biased region" description="Low complexity" evidence="5">
    <location>
        <begin position="1"/>
        <end position="17"/>
    </location>
</feature>
<reference evidence="8" key="1">
    <citation type="submission" date="2016-05" db="EMBL/GenBank/DDBJ databases">
        <title>Comparative genomics of biotechnologically important yeasts.</title>
        <authorList>
            <consortium name="DOE Joint Genome Institute"/>
            <person name="Riley R."/>
            <person name="Haridas S."/>
            <person name="Wolfe K.H."/>
            <person name="Lopes M.R."/>
            <person name="Hittinger C.T."/>
            <person name="Goker M."/>
            <person name="Salamov A."/>
            <person name="Wisecaver J."/>
            <person name="Long T.M."/>
            <person name="Aerts A.L."/>
            <person name="Barry K."/>
            <person name="Choi C."/>
            <person name="Clum A."/>
            <person name="Coughlan A.Y."/>
            <person name="Deshpande S."/>
            <person name="Douglass A.P."/>
            <person name="Hanson S.J."/>
            <person name="Klenk H.-P."/>
            <person name="Labutti K."/>
            <person name="Lapidus A."/>
            <person name="Lindquist E."/>
            <person name="Lipzen A."/>
            <person name="Meier-Kolthoff J.P."/>
            <person name="Ohm R.A."/>
            <person name="Otillar R.P."/>
            <person name="Pangilinan J."/>
            <person name="Peng Y."/>
            <person name="Rokas A."/>
            <person name="Rosa C.A."/>
            <person name="Scheuner C."/>
            <person name="Sibirny A.A."/>
            <person name="Slot J.C."/>
            <person name="Stielow J.B."/>
            <person name="Sun H."/>
            <person name="Kurtzman C.P."/>
            <person name="Blackwell M."/>
            <person name="Grigoriev I.V."/>
            <person name="Jeffries T.W."/>
        </authorList>
    </citation>
    <scope>NUCLEOTIDE SEQUENCE [LARGE SCALE GENOMIC DNA]</scope>
    <source>
        <strain evidence="8">NRRL Y-2460</strain>
    </source>
</reference>
<keyword evidence="3" id="KW-0507">mRNA processing</keyword>
<dbReference type="InterPro" id="IPR004015">
    <property type="entry name" value="SKI-int_prot_SKIP_SNW-dom"/>
</dbReference>